<feature type="region of interest" description="Disordered" evidence="1">
    <location>
        <begin position="495"/>
        <end position="547"/>
    </location>
</feature>
<feature type="compositionally biased region" description="Low complexity" evidence="1">
    <location>
        <begin position="495"/>
        <end position="517"/>
    </location>
</feature>
<dbReference type="Pfam" id="PF13516">
    <property type="entry name" value="LRR_6"/>
    <property type="match status" value="2"/>
</dbReference>
<dbReference type="InterPro" id="IPR032675">
    <property type="entry name" value="LRR_dom_sf"/>
</dbReference>
<organism evidence="2 3">
    <name type="scientific">Novymonas esmeraldas</name>
    <dbReference type="NCBI Taxonomy" id="1808958"/>
    <lineage>
        <taxon>Eukaryota</taxon>
        <taxon>Discoba</taxon>
        <taxon>Euglenozoa</taxon>
        <taxon>Kinetoplastea</taxon>
        <taxon>Metakinetoplastina</taxon>
        <taxon>Trypanosomatida</taxon>
        <taxon>Trypanosomatidae</taxon>
        <taxon>Novymonas</taxon>
    </lineage>
</organism>
<protein>
    <submittedName>
        <fullName evidence="2">Leucine rich repeat/Leucine Rich repeat</fullName>
    </submittedName>
</protein>
<accession>A0AAW0EUM1</accession>
<dbReference type="EMBL" id="JAECZO010000104">
    <property type="protein sequence ID" value="KAK7197394.1"/>
    <property type="molecule type" value="Genomic_DNA"/>
</dbReference>
<feature type="region of interest" description="Disordered" evidence="1">
    <location>
        <begin position="565"/>
        <end position="610"/>
    </location>
</feature>
<dbReference type="PANTHER" id="PTHR24114:SF2">
    <property type="entry name" value="F-BOX DOMAIN-CONTAINING PROTEIN-RELATED"/>
    <property type="match status" value="1"/>
</dbReference>
<proteinExistence type="predicted"/>
<sequence length="691" mass="73963">MLNATLRSKRPAAAASHPPPAAAESEFHQTRMQEQLRTHAMKEFGATEQQVAPSYFATSLQELCAQRLADGFAASVEVDALREEQPELYAMVLARLPTHPDRMLPLRITVPRIVEEAYWRRCCESRWPLGQLSRMAAGERLREKEYGWKRLFLEQVLSDFLMSLGSGSAAGSLLPPGAMAPVTGAALSAPPHRSQSMASTAVTCTPHDADASRFDLSTDDEAIAALRELCAICRDYVHTIDLPCQLVHFRFYEHLFAHVPGILSFRLTFGVANRGVRVGVADMIGFRDEDAQLFHQLLRHYTAIESLRLPLNRLADRHVQMIAAGLVSSTTLRVLDLSQNSLTDTAVVEAVSLLLCRPDFPLEELYLYDNQLADAAAAALADALQYNKTLRIVHLQQNCIGDAAGGVPLARALAIHPTLTDVNLGSNRLGARTVAALSEVLPQLTQLRVLRLSGNTELAGATVCAPGAGAAPSSPGGGAATATVAATASINSLPSVSSMSFSPTSAAHRSAAGAAEALEGEDEEEHQGEGEEGEQEEEEDAVDGNDASLTPASVAAAGEAYRATATARPSMATVAGDDASLLPRASPRHPKKAKDTSPVMHAAAAPPPPLSQTSGGVLLAAAVRANTSLVELDVRFCGLTAAEEQTMMRAVQERVYQAKMDAAAALHDSEQRRAQQRRAEERVARMTGRTF</sequence>
<keyword evidence="3" id="KW-1185">Reference proteome</keyword>
<dbReference type="PANTHER" id="PTHR24114">
    <property type="entry name" value="LEUCINE RICH REPEAT FAMILY PROTEIN"/>
    <property type="match status" value="1"/>
</dbReference>
<dbReference type="InterPro" id="IPR052394">
    <property type="entry name" value="LRR-containing"/>
</dbReference>
<dbReference type="InterPro" id="IPR001611">
    <property type="entry name" value="Leu-rich_rpt"/>
</dbReference>
<gene>
    <name evidence="2" type="ORF">NESM_000687500</name>
</gene>
<dbReference type="Proteomes" id="UP001430356">
    <property type="component" value="Unassembled WGS sequence"/>
</dbReference>
<reference evidence="2 3" key="1">
    <citation type="journal article" date="2021" name="MBio">
        <title>A New Model Trypanosomatid, Novymonas esmeraldas: Genomic Perception of Its 'Candidatus Pandoraea novymonadis' Endosymbiont.</title>
        <authorList>
            <person name="Zakharova A."/>
            <person name="Saura A."/>
            <person name="Butenko A."/>
            <person name="Podesvova L."/>
            <person name="Warmusova S."/>
            <person name="Kostygov A.Y."/>
            <person name="Nenarokova A."/>
            <person name="Lukes J."/>
            <person name="Opperdoes F.R."/>
            <person name="Yurchenko V."/>
        </authorList>
    </citation>
    <scope>NUCLEOTIDE SEQUENCE [LARGE SCALE GENOMIC DNA]</scope>
    <source>
        <strain evidence="2 3">E262AT.01</strain>
    </source>
</reference>
<evidence type="ECO:0000256" key="1">
    <source>
        <dbReference type="SAM" id="MobiDB-lite"/>
    </source>
</evidence>
<comment type="caution">
    <text evidence="2">The sequence shown here is derived from an EMBL/GenBank/DDBJ whole genome shotgun (WGS) entry which is preliminary data.</text>
</comment>
<feature type="region of interest" description="Disordered" evidence="1">
    <location>
        <begin position="1"/>
        <end position="25"/>
    </location>
</feature>
<dbReference type="SMART" id="SM00368">
    <property type="entry name" value="LRR_RI"/>
    <property type="match status" value="4"/>
</dbReference>
<evidence type="ECO:0000313" key="3">
    <source>
        <dbReference type="Proteomes" id="UP001430356"/>
    </source>
</evidence>
<dbReference type="SUPFAM" id="SSF52047">
    <property type="entry name" value="RNI-like"/>
    <property type="match status" value="1"/>
</dbReference>
<dbReference type="Gene3D" id="3.80.10.10">
    <property type="entry name" value="Ribonuclease Inhibitor"/>
    <property type="match status" value="1"/>
</dbReference>
<evidence type="ECO:0000313" key="2">
    <source>
        <dbReference type="EMBL" id="KAK7197394.1"/>
    </source>
</evidence>
<feature type="compositionally biased region" description="Acidic residues" evidence="1">
    <location>
        <begin position="518"/>
        <end position="543"/>
    </location>
</feature>
<name>A0AAW0EUM1_9TRYP</name>
<dbReference type="AlphaFoldDB" id="A0AAW0EUM1"/>